<evidence type="ECO:0000256" key="5">
    <source>
        <dbReference type="PROSITE-ProRule" id="PRU01240"/>
    </source>
</evidence>
<dbReference type="PRINTS" id="PR00723">
    <property type="entry name" value="SUBTILISIN"/>
</dbReference>
<dbReference type="EMBL" id="JAAEAA010000001">
    <property type="protein sequence ID" value="NDK54348.1"/>
    <property type="molecule type" value="Genomic_DNA"/>
</dbReference>
<evidence type="ECO:0000259" key="8">
    <source>
        <dbReference type="Pfam" id="PF00082"/>
    </source>
</evidence>
<feature type="active site" description="Charge relay system" evidence="5">
    <location>
        <position position="225"/>
    </location>
</feature>
<dbReference type="RefSeq" id="WP_162344406.1">
    <property type="nucleotide sequence ID" value="NZ_JAAEAA010000001.1"/>
</dbReference>
<organism evidence="10 11">
    <name type="scientific">Pontibacter fetidus</name>
    <dbReference type="NCBI Taxonomy" id="2700082"/>
    <lineage>
        <taxon>Bacteria</taxon>
        <taxon>Pseudomonadati</taxon>
        <taxon>Bacteroidota</taxon>
        <taxon>Cytophagia</taxon>
        <taxon>Cytophagales</taxon>
        <taxon>Hymenobacteraceae</taxon>
        <taxon>Pontibacter</taxon>
    </lineage>
</organism>
<sequence length="549" mass="59254">MKSLLLFAFLLLTCSGLQAQQQEESKKYLIYLTDKNNTPFSVQEPEKFLSSKSIARRQRQQIPITSRDLPVNPVYVQTIKNKGVEVWYSSRWFNAVVIKANTTQLSEIIALPFVKNSRALNRVVAPTTHALSNVKTDFTISNATINPAIDAKDYGRAFHQANMLGATVLHETGLHGEGMTIAVLDAGFPGVNTIPAFSHLFQNGQLAGTYDFVDKEADVFGANPHGTSVMSTMAAYAPGFMIGTAFKANYLLLRTENAPSEHNIEEVNWLIAAEYADSAGADVINSSLGYSVFDAPSVSYTYEQMDGNTTIVSRAADFAAATGMLVVVSAGNEGNGNWKYITAPADADSVLTVGAVDSVGTIASFSSRGPTADGQIKPDVVALGASAYVLNSSGNLVKSNGTSFSGPIMAGFATILWQGYQSKTNYELIQLIRQLGSKANNPDNIVGYGLPNYSRVVTALPASNSDEGIAIVNPVTGPEMMLLLSEKWRTKPAELQLLDATGKLILRKTLQTNQERQTINLQPLALQKGIYLCRVISGKQVATVRFVKL</sequence>
<reference evidence="10 11" key="1">
    <citation type="submission" date="2020-01" db="EMBL/GenBank/DDBJ databases">
        <authorList>
            <person name="Kim M.K."/>
        </authorList>
    </citation>
    <scope>NUCLEOTIDE SEQUENCE [LARGE SCALE GENOMIC DNA]</scope>
    <source>
        <strain evidence="10 11">BT213</strain>
    </source>
</reference>
<dbReference type="Pfam" id="PF18962">
    <property type="entry name" value="Por_Secre_tail"/>
    <property type="match status" value="1"/>
</dbReference>
<dbReference type="Proteomes" id="UP000478546">
    <property type="component" value="Unassembled WGS sequence"/>
</dbReference>
<feature type="domain" description="Peptidase S8/S53" evidence="8">
    <location>
        <begin position="176"/>
        <end position="449"/>
    </location>
</feature>
<feature type="chain" id="PRO_5025525534" evidence="7">
    <location>
        <begin position="20"/>
        <end position="549"/>
    </location>
</feature>
<dbReference type="PROSITE" id="PS00136">
    <property type="entry name" value="SUBTILASE_ASP"/>
    <property type="match status" value="1"/>
</dbReference>
<keyword evidence="7" id="KW-0732">Signal</keyword>
<dbReference type="SUPFAM" id="SSF52743">
    <property type="entry name" value="Subtilisin-like"/>
    <property type="match status" value="1"/>
</dbReference>
<dbReference type="PANTHER" id="PTHR43806:SF67">
    <property type="entry name" value="EGF-LIKE DOMAIN-CONTAINING PROTEIN"/>
    <property type="match status" value="1"/>
</dbReference>
<dbReference type="InterPro" id="IPR017317">
    <property type="entry name" value="Pept_S8_subtilisin_bacteroid-2"/>
</dbReference>
<evidence type="ECO:0000256" key="6">
    <source>
        <dbReference type="RuleBase" id="RU003355"/>
    </source>
</evidence>
<keyword evidence="11" id="KW-1185">Reference proteome</keyword>
<dbReference type="Gene3D" id="3.40.50.200">
    <property type="entry name" value="Peptidase S8/S53 domain"/>
    <property type="match status" value="1"/>
</dbReference>
<dbReference type="InterPro" id="IPR050131">
    <property type="entry name" value="Peptidase_S8_subtilisin-like"/>
</dbReference>
<dbReference type="InterPro" id="IPR036852">
    <property type="entry name" value="Peptidase_S8/S53_dom_sf"/>
</dbReference>
<evidence type="ECO:0000256" key="1">
    <source>
        <dbReference type="ARBA" id="ARBA00011073"/>
    </source>
</evidence>
<dbReference type="InterPro" id="IPR000209">
    <property type="entry name" value="Peptidase_S8/S53_dom"/>
</dbReference>
<evidence type="ECO:0000256" key="3">
    <source>
        <dbReference type="ARBA" id="ARBA00022801"/>
    </source>
</evidence>
<evidence type="ECO:0000256" key="2">
    <source>
        <dbReference type="ARBA" id="ARBA00022670"/>
    </source>
</evidence>
<feature type="active site" description="Charge relay system" evidence="5">
    <location>
        <position position="185"/>
    </location>
</feature>
<dbReference type="InterPro" id="IPR023828">
    <property type="entry name" value="Peptidase_S8_Ser-AS"/>
</dbReference>
<evidence type="ECO:0000256" key="7">
    <source>
        <dbReference type="SAM" id="SignalP"/>
    </source>
</evidence>
<evidence type="ECO:0000259" key="9">
    <source>
        <dbReference type="Pfam" id="PF18962"/>
    </source>
</evidence>
<feature type="signal peptide" evidence="7">
    <location>
        <begin position="1"/>
        <end position="19"/>
    </location>
</feature>
<dbReference type="PROSITE" id="PS00138">
    <property type="entry name" value="SUBTILASE_SER"/>
    <property type="match status" value="1"/>
</dbReference>
<dbReference type="PROSITE" id="PS51892">
    <property type="entry name" value="SUBTILASE"/>
    <property type="match status" value="1"/>
</dbReference>
<comment type="caution">
    <text evidence="10">The sequence shown here is derived from an EMBL/GenBank/DDBJ whole genome shotgun (WGS) entry which is preliminary data.</text>
</comment>
<dbReference type="PIRSF" id="PIRSF037903">
    <property type="entry name" value="Subtilisin_rel_GFO_2223"/>
    <property type="match status" value="1"/>
</dbReference>
<dbReference type="InterPro" id="IPR023827">
    <property type="entry name" value="Peptidase_S8_Asp-AS"/>
</dbReference>
<feature type="active site" description="Charge relay system" evidence="5">
    <location>
        <position position="403"/>
    </location>
</feature>
<evidence type="ECO:0000313" key="11">
    <source>
        <dbReference type="Proteomes" id="UP000478546"/>
    </source>
</evidence>
<protein>
    <submittedName>
        <fullName evidence="10">S8 family serine peptidase</fullName>
    </submittedName>
</protein>
<dbReference type="Pfam" id="PF00082">
    <property type="entry name" value="Peptidase_S8"/>
    <property type="match status" value="1"/>
</dbReference>
<dbReference type="InterPro" id="IPR026444">
    <property type="entry name" value="Secre_tail"/>
</dbReference>
<dbReference type="NCBIfam" id="TIGR04183">
    <property type="entry name" value="Por_Secre_tail"/>
    <property type="match status" value="1"/>
</dbReference>
<comment type="similarity">
    <text evidence="1 5 6">Belongs to the peptidase S8 family.</text>
</comment>
<dbReference type="AlphaFoldDB" id="A0A6B2GWV1"/>
<name>A0A6B2GWV1_9BACT</name>
<gene>
    <name evidence="10" type="ORF">GWO68_00320</name>
</gene>
<accession>A0A6B2GWV1</accession>
<dbReference type="InterPro" id="IPR015500">
    <property type="entry name" value="Peptidase_S8_subtilisin-rel"/>
</dbReference>
<dbReference type="PANTHER" id="PTHR43806">
    <property type="entry name" value="PEPTIDASE S8"/>
    <property type="match status" value="1"/>
</dbReference>
<keyword evidence="2 5" id="KW-0645">Protease</keyword>
<evidence type="ECO:0000313" key="10">
    <source>
        <dbReference type="EMBL" id="NDK54348.1"/>
    </source>
</evidence>
<proteinExistence type="inferred from homology"/>
<dbReference type="GO" id="GO:0006508">
    <property type="term" value="P:proteolysis"/>
    <property type="evidence" value="ECO:0007669"/>
    <property type="project" value="UniProtKB-KW"/>
</dbReference>
<dbReference type="CDD" id="cd07493">
    <property type="entry name" value="Peptidases_S8_9"/>
    <property type="match status" value="1"/>
</dbReference>
<evidence type="ECO:0000256" key="4">
    <source>
        <dbReference type="ARBA" id="ARBA00022825"/>
    </source>
</evidence>
<keyword evidence="4 5" id="KW-0720">Serine protease</keyword>
<feature type="domain" description="Secretion system C-terminal sorting" evidence="9">
    <location>
        <begin position="473"/>
        <end position="544"/>
    </location>
</feature>
<dbReference type="GO" id="GO:0004252">
    <property type="term" value="F:serine-type endopeptidase activity"/>
    <property type="evidence" value="ECO:0007669"/>
    <property type="project" value="UniProtKB-UniRule"/>
</dbReference>
<keyword evidence="3 5" id="KW-0378">Hydrolase</keyword>